<sequence length="353" mass="37728">MATTTHVEKVVNQIEAEIAEDAAKRRAEASALREELAQAKAVLKETEGAPERVLKAVRNGSDVEPGALIEAEASLKVAKARVEGLAHRLEVASKSMLPAAADAAALLIPTFQRRLVGVPIMATVIPSNRVIAEVKGSEGPAVVLCQESDTRYGGDGMVSAPKVVAVFVRPSWAADLPVMDIEAEARRDTIAMTVNSNYEVNGYQTLGITIQSGAEEVPLIREVGSMGVNGAVQTFGSQVMHALGEYPQLPTIRNGVYSYQGAYGRMDLAKIHVAEEVAKDGTRTTHLSLECHIFVGGRDRDYVRNAPRLVIAQGFASGMGRLKAIKVQDSGNADPRAATVSQDVTLEYVSRVK</sequence>
<feature type="coiled-coil region" evidence="1">
    <location>
        <begin position="19"/>
        <end position="49"/>
    </location>
</feature>
<accession>A0A852RCD2</accession>
<dbReference type="AlphaFoldDB" id="A0A852RCD2"/>
<organism evidence="2 3">
    <name type="scientific">Nocardioides kongjuensis</name>
    <dbReference type="NCBI Taxonomy" id="349522"/>
    <lineage>
        <taxon>Bacteria</taxon>
        <taxon>Bacillati</taxon>
        <taxon>Actinomycetota</taxon>
        <taxon>Actinomycetes</taxon>
        <taxon>Propionibacteriales</taxon>
        <taxon>Nocardioidaceae</taxon>
        <taxon>Nocardioides</taxon>
    </lineage>
</organism>
<evidence type="ECO:0000256" key="1">
    <source>
        <dbReference type="SAM" id="Coils"/>
    </source>
</evidence>
<reference evidence="2 3" key="1">
    <citation type="submission" date="2020-07" db="EMBL/GenBank/DDBJ databases">
        <title>Sequencing the genomes of 1000 actinobacteria strains.</title>
        <authorList>
            <person name="Klenk H.-P."/>
        </authorList>
    </citation>
    <scope>NUCLEOTIDE SEQUENCE [LARGE SCALE GENOMIC DNA]</scope>
    <source>
        <strain evidence="2 3">DSM 19082</strain>
    </source>
</reference>
<evidence type="ECO:0000313" key="3">
    <source>
        <dbReference type="Proteomes" id="UP000582231"/>
    </source>
</evidence>
<dbReference type="Proteomes" id="UP000582231">
    <property type="component" value="Unassembled WGS sequence"/>
</dbReference>
<gene>
    <name evidence="2" type="ORF">BJ958_002787</name>
</gene>
<protein>
    <submittedName>
        <fullName evidence="2">Uncharacterized protein</fullName>
    </submittedName>
</protein>
<evidence type="ECO:0000313" key="2">
    <source>
        <dbReference type="EMBL" id="NYD31241.1"/>
    </source>
</evidence>
<keyword evidence="1" id="KW-0175">Coiled coil</keyword>
<keyword evidence="3" id="KW-1185">Reference proteome</keyword>
<comment type="caution">
    <text evidence="2">The sequence shown here is derived from an EMBL/GenBank/DDBJ whole genome shotgun (WGS) entry which is preliminary data.</text>
</comment>
<name>A0A852RCD2_9ACTN</name>
<proteinExistence type="predicted"/>
<dbReference type="RefSeq" id="WP_179727387.1">
    <property type="nucleotide sequence ID" value="NZ_BAABEF010000001.1"/>
</dbReference>
<dbReference type="EMBL" id="JACCBF010000001">
    <property type="protein sequence ID" value="NYD31241.1"/>
    <property type="molecule type" value="Genomic_DNA"/>
</dbReference>